<sequence>MVDLLQLIVDQTSSDNNLRRRAELEFNQVVAHEPSESLYLILELALNTALSTNIRQSCLLQLKRLVPKYWSLGFASFIGPPIAQDLKPVMRSKLLSLALDSADSKIRNGAAYAIVQIASVDYPDEWPDLMNELYAATTKSYRNSTRMLGALSVLTDLFDDLITEEQFWEGGVGDAVISHLNAILENAAVAIEVKNQAVKLYETVFAILAGPESFSTEERKQGVITQVSSTLKIFMALIQSEGGNLVEMDFKSNIYKAIASIIGQFHQRLSMEIKAQISLLTIQDLARVAPVFNKVALNEYDAPRFSAIQVFNNVIYYIFHTLSSIQHDVPISQVANMAEFVKNAIVCAALPKDVAEEYADDLGLYVSEITGLSVEINPRDAILDFWGDLNQSGLQAASALITQSFSSDGRILEAELFTLEGIFSSDAELPTVPLQDLLSFVSYDGSLVTARCFLLLPKYFEKYGDGEAIKVFSDMIVFAEKAEKIIQIAALVSCTYYQHVFEFSQLDHSIQAAIFKVVYHLIGDCEEDGLAVLIEAITVAISINPALAASVEIVPSISLIDVVFQIAFKDPANVQLISDASDCLSTLLESINEHDYLLACEKSLPHIIKTMQQCDGEYSPQLYLSLEFLGIVIKSSPGTLPARIFSYVFPALEAVLLKSTDNQILQSGGEVFDELLGKGSSLFVEYKDPQTKESGMESIMKIVAKFLSPELSDSAANKCGSIVSSIISHFQNQIPAQILTQILEATVNRLVLAKEPVTIENLIMAFCKLVLLSPEQTVNFLSSMTINGKSGLETVLPIWFESYQVTRGFEPIKQNSLALAKIFTLGDARVENLVVNGEIIPYEGNKIITRSMAKSMPERYTQTSASLKIIKLLVTELQFQCQQPDASDYLPLEDFEDGKTGEDDAWEDMDDIGVPNYDKLKSYVDEDQASAERSSGGGTGGSGDDSLKQLLIQFFKECTAKNLGNFRKYYEQLTAEEKKLISECLIF</sequence>
<evidence type="ECO:0000313" key="6">
    <source>
        <dbReference type="Proteomes" id="UP001497383"/>
    </source>
</evidence>
<comment type="subcellular location">
    <subcellularLocation>
        <location evidence="1">Nucleus</location>
    </subcellularLocation>
</comment>
<evidence type="ECO:0000256" key="1">
    <source>
        <dbReference type="ARBA" id="ARBA00004123"/>
    </source>
</evidence>
<dbReference type="PANTHER" id="PTHR10997:SF9">
    <property type="entry name" value="IMPORTIN-9"/>
    <property type="match status" value="1"/>
</dbReference>
<dbReference type="InterPro" id="IPR016024">
    <property type="entry name" value="ARM-type_fold"/>
</dbReference>
<evidence type="ECO:0000313" key="5">
    <source>
        <dbReference type="EMBL" id="CAK9442119.1"/>
    </source>
</evidence>
<evidence type="ECO:0000256" key="3">
    <source>
        <dbReference type="ARBA" id="ARBA00023242"/>
    </source>
</evidence>
<keyword evidence="2" id="KW-0813">Transport</keyword>
<protein>
    <recommendedName>
        <fullName evidence="4">Importin N-terminal domain-containing protein</fullName>
    </recommendedName>
</protein>
<dbReference type="PROSITE" id="PS50166">
    <property type="entry name" value="IMPORTIN_B_NT"/>
    <property type="match status" value="1"/>
</dbReference>
<keyword evidence="3" id="KW-0539">Nucleus</keyword>
<accession>A0ABP0ZW41</accession>
<dbReference type="RefSeq" id="XP_066832803.1">
    <property type="nucleotide sequence ID" value="XM_066976244.1"/>
</dbReference>
<dbReference type="Gene3D" id="1.25.10.10">
    <property type="entry name" value="Leucine-rich Repeat Variant"/>
    <property type="match status" value="1"/>
</dbReference>
<gene>
    <name evidence="5" type="ORF">LODBEIA_P58650</name>
</gene>
<evidence type="ECO:0000259" key="4">
    <source>
        <dbReference type="PROSITE" id="PS50166"/>
    </source>
</evidence>
<dbReference type="InterPro" id="IPR011989">
    <property type="entry name" value="ARM-like"/>
</dbReference>
<organism evidence="5 6">
    <name type="scientific">Lodderomyces beijingensis</name>
    <dbReference type="NCBI Taxonomy" id="1775926"/>
    <lineage>
        <taxon>Eukaryota</taxon>
        <taxon>Fungi</taxon>
        <taxon>Dikarya</taxon>
        <taxon>Ascomycota</taxon>
        <taxon>Saccharomycotina</taxon>
        <taxon>Pichiomycetes</taxon>
        <taxon>Debaryomycetaceae</taxon>
        <taxon>Candida/Lodderomyces clade</taxon>
        <taxon>Lodderomyces</taxon>
    </lineage>
</organism>
<dbReference type="PANTHER" id="PTHR10997">
    <property type="entry name" value="IMPORTIN-7, 8, 11"/>
    <property type="match status" value="1"/>
</dbReference>
<name>A0ABP0ZW41_9ASCO</name>
<dbReference type="InterPro" id="IPR001494">
    <property type="entry name" value="Importin-beta_N"/>
</dbReference>
<dbReference type="SMART" id="SM00913">
    <property type="entry name" value="IBN_N"/>
    <property type="match status" value="1"/>
</dbReference>
<evidence type="ECO:0000256" key="2">
    <source>
        <dbReference type="ARBA" id="ARBA00022448"/>
    </source>
</evidence>
<dbReference type="EMBL" id="OZ022412">
    <property type="protein sequence ID" value="CAK9442119.1"/>
    <property type="molecule type" value="Genomic_DNA"/>
</dbReference>
<proteinExistence type="predicted"/>
<dbReference type="SUPFAM" id="SSF48371">
    <property type="entry name" value="ARM repeat"/>
    <property type="match status" value="1"/>
</dbReference>
<keyword evidence="6" id="KW-1185">Reference proteome</keyword>
<dbReference type="Proteomes" id="UP001497383">
    <property type="component" value="Chromosome 8"/>
</dbReference>
<feature type="domain" description="Importin N-terminal" evidence="4">
    <location>
        <begin position="22"/>
        <end position="100"/>
    </location>
</feature>
<reference evidence="5 6" key="1">
    <citation type="submission" date="2024-03" db="EMBL/GenBank/DDBJ databases">
        <authorList>
            <person name="Brejova B."/>
        </authorList>
    </citation>
    <scope>NUCLEOTIDE SEQUENCE [LARGE SCALE GENOMIC DNA]</scope>
    <source>
        <strain evidence="5 6">CBS 14171</strain>
    </source>
</reference>
<dbReference type="GeneID" id="92211061"/>